<evidence type="ECO:0000313" key="4">
    <source>
        <dbReference type="Proteomes" id="UP000664288"/>
    </source>
</evidence>
<dbReference type="EMBL" id="JAFMPY010000007">
    <property type="protein sequence ID" value="MBO0903834.1"/>
    <property type="molecule type" value="Genomic_DNA"/>
</dbReference>
<dbReference type="Gene3D" id="1.20.120.520">
    <property type="entry name" value="nmb1532 protein domain like"/>
    <property type="match status" value="1"/>
</dbReference>
<dbReference type="Pfam" id="PF01814">
    <property type="entry name" value="Hemerythrin"/>
    <property type="match status" value="1"/>
</dbReference>
<organism evidence="3 4">
    <name type="scientific">Jiella sonneratiae</name>
    <dbReference type="NCBI Taxonomy" id="2816856"/>
    <lineage>
        <taxon>Bacteria</taxon>
        <taxon>Pseudomonadati</taxon>
        <taxon>Pseudomonadota</taxon>
        <taxon>Alphaproteobacteria</taxon>
        <taxon>Hyphomicrobiales</taxon>
        <taxon>Aurantimonadaceae</taxon>
        <taxon>Jiella</taxon>
    </lineage>
</organism>
<protein>
    <submittedName>
        <fullName evidence="3">Hemerythrin domain-containing protein</fullName>
    </submittedName>
</protein>
<dbReference type="InterPro" id="IPR012312">
    <property type="entry name" value="Hemerythrin-like"/>
</dbReference>
<evidence type="ECO:0000259" key="2">
    <source>
        <dbReference type="Pfam" id="PF01814"/>
    </source>
</evidence>
<proteinExistence type="predicted"/>
<keyword evidence="4" id="KW-1185">Reference proteome</keyword>
<gene>
    <name evidence="3" type="ORF">J1C47_09280</name>
</gene>
<feature type="region of interest" description="Disordered" evidence="1">
    <location>
        <begin position="1"/>
        <end position="59"/>
    </location>
</feature>
<sequence>MMFQPRSCPPFGSLPQAAGEDTGAVVTLHPAARRPAPAAAVPLPQNEPKGGPGAPRADAAEDVAASLAALRVQLAGQRRLCDALEAIADGLPDGLDGQRTLHVARQIRPTIRQAHVFEETTIFPLMRARFSGRPELATTLERLHFEHFEDESFAEELSEKLIEYVRRRAAMAGAARSPVRLVEPEDAGVPRGMPAAAPGVADPVAEVLGYMLRGFFEGLRRHIAFEEEHLLPLLATGGEPR</sequence>
<comment type="caution">
    <text evidence="3">The sequence shown here is derived from an EMBL/GenBank/DDBJ whole genome shotgun (WGS) entry which is preliminary data.</text>
</comment>
<evidence type="ECO:0000313" key="3">
    <source>
        <dbReference type="EMBL" id="MBO0903834.1"/>
    </source>
</evidence>
<accession>A0ABS3J2D4</accession>
<name>A0ABS3J2D4_9HYPH</name>
<dbReference type="RefSeq" id="WP_207350465.1">
    <property type="nucleotide sequence ID" value="NZ_JAFMPY010000007.1"/>
</dbReference>
<feature type="domain" description="Hemerythrin-like" evidence="2">
    <location>
        <begin position="77"/>
        <end position="234"/>
    </location>
</feature>
<dbReference type="Proteomes" id="UP000664288">
    <property type="component" value="Unassembled WGS sequence"/>
</dbReference>
<evidence type="ECO:0000256" key="1">
    <source>
        <dbReference type="SAM" id="MobiDB-lite"/>
    </source>
</evidence>
<reference evidence="3 4" key="1">
    <citation type="submission" date="2021-03" db="EMBL/GenBank/DDBJ databases">
        <title>Whole genome sequence of Jiella sp. MQZ13P-4.</title>
        <authorList>
            <person name="Tuo L."/>
        </authorList>
    </citation>
    <scope>NUCLEOTIDE SEQUENCE [LARGE SCALE GENOMIC DNA]</scope>
    <source>
        <strain evidence="3 4">MQZ13P-4</strain>
    </source>
</reference>